<dbReference type="PANTHER" id="PTHR34406">
    <property type="entry name" value="PROTEIN YCEI"/>
    <property type="match status" value="1"/>
</dbReference>
<dbReference type="PANTHER" id="PTHR34406:SF1">
    <property type="entry name" value="PROTEIN YCEI"/>
    <property type="match status" value="1"/>
</dbReference>
<evidence type="ECO:0000313" key="3">
    <source>
        <dbReference type="EMBL" id="SCC72069.1"/>
    </source>
</evidence>
<name>A0A1C4GV33_9GAMM</name>
<evidence type="ECO:0000259" key="2">
    <source>
        <dbReference type="SMART" id="SM00867"/>
    </source>
</evidence>
<dbReference type="InterPro" id="IPR036761">
    <property type="entry name" value="TTHA0802/YceI-like_sf"/>
</dbReference>
<dbReference type="SUPFAM" id="SSF101874">
    <property type="entry name" value="YceI-like"/>
    <property type="match status" value="1"/>
</dbReference>
<feature type="domain" description="Lipid/polyisoprenoid-binding YceI-like" evidence="2">
    <location>
        <begin position="28"/>
        <end position="187"/>
    </location>
</feature>
<dbReference type="OrthoDB" id="1247465at2"/>
<sequence length="189" mass="20411">MKIKKIMKSALIMGAVGLAGLTQVNAQNWTLTPQSNVGFEIKSVGLSVVKGKFNQVQSKMNFDSNALQKASTNFVLDVNSLSFSKPSLKKMIMGEDLFNAAQYKTVSFKSTNFTSLGQGKYNIAGNLTLRGVTKPVVFNTTLKPNASNPKILDVQSSTIINRTDFGMKKAIGGAGEKVNIQLSGQWQAI</sequence>
<dbReference type="Gene3D" id="2.40.128.110">
    <property type="entry name" value="Lipid/polyisoprenoid-binding, YceI-like"/>
    <property type="match status" value="1"/>
</dbReference>
<dbReference type="SMART" id="SM00867">
    <property type="entry name" value="YceI"/>
    <property type="match status" value="1"/>
</dbReference>
<dbReference type="EMBL" id="FMBK01000007">
    <property type="protein sequence ID" value="SCC72069.1"/>
    <property type="molecule type" value="Genomic_DNA"/>
</dbReference>
<protein>
    <submittedName>
        <fullName evidence="3">Polyisoprenoid-binding protein YceI</fullName>
    </submittedName>
</protein>
<evidence type="ECO:0000256" key="1">
    <source>
        <dbReference type="SAM" id="SignalP"/>
    </source>
</evidence>
<feature type="chain" id="PRO_5008692694" evidence="1">
    <location>
        <begin position="27"/>
        <end position="189"/>
    </location>
</feature>
<feature type="signal peptide" evidence="1">
    <location>
        <begin position="1"/>
        <end position="26"/>
    </location>
</feature>
<proteinExistence type="predicted"/>
<organism evidence="3 4">
    <name type="scientific">Acinetobacter albensis</name>
    <dbReference type="NCBI Taxonomy" id="1673609"/>
    <lineage>
        <taxon>Bacteria</taxon>
        <taxon>Pseudomonadati</taxon>
        <taxon>Pseudomonadota</taxon>
        <taxon>Gammaproteobacteria</taxon>
        <taxon>Moraxellales</taxon>
        <taxon>Moraxellaceae</taxon>
        <taxon>Acinetobacter</taxon>
    </lineage>
</organism>
<keyword evidence="1" id="KW-0732">Signal</keyword>
<gene>
    <name evidence="3" type="ORF">GA0116959_107107</name>
</gene>
<dbReference type="AlphaFoldDB" id="A0A1C4GV33"/>
<reference evidence="3 4" key="1">
    <citation type="submission" date="2016-08" db="EMBL/GenBank/DDBJ databases">
        <authorList>
            <person name="Seilhamer J.J."/>
        </authorList>
    </citation>
    <scope>NUCLEOTIDE SEQUENCE [LARGE SCALE GENOMIC DNA]</scope>
    <source>
        <strain evidence="3 4">ANC 4874</strain>
    </source>
</reference>
<evidence type="ECO:0000313" key="4">
    <source>
        <dbReference type="Proteomes" id="UP000243661"/>
    </source>
</evidence>
<dbReference type="Proteomes" id="UP000243661">
    <property type="component" value="Unassembled WGS sequence"/>
</dbReference>
<accession>A0A1C4GV33</accession>
<dbReference type="Pfam" id="PF04264">
    <property type="entry name" value="YceI"/>
    <property type="match status" value="1"/>
</dbReference>
<dbReference type="InterPro" id="IPR007372">
    <property type="entry name" value="Lipid/polyisoprenoid-bd_YceI"/>
</dbReference>